<dbReference type="InterPro" id="IPR018114">
    <property type="entry name" value="TRYPSIN_HIS"/>
</dbReference>
<evidence type="ECO:0000313" key="13">
    <source>
        <dbReference type="Proteomes" id="UP001249851"/>
    </source>
</evidence>
<comment type="caution">
    <text evidence="12">The sequence shown here is derived from an EMBL/GenBank/DDBJ whole genome shotgun (WGS) entry which is preliminary data.</text>
</comment>
<dbReference type="SUPFAM" id="SSF50494">
    <property type="entry name" value="Trypsin-like serine proteases"/>
    <property type="match status" value="1"/>
</dbReference>
<dbReference type="GO" id="GO:0004252">
    <property type="term" value="F:serine-type endopeptidase activity"/>
    <property type="evidence" value="ECO:0007669"/>
    <property type="project" value="InterPro"/>
</dbReference>
<reference evidence="12" key="2">
    <citation type="journal article" date="2023" name="Science">
        <title>Genomic signatures of disease resistance in endangered staghorn corals.</title>
        <authorList>
            <person name="Vollmer S.V."/>
            <person name="Selwyn J.D."/>
            <person name="Despard B.A."/>
            <person name="Roesel C.L."/>
        </authorList>
    </citation>
    <scope>NUCLEOTIDE SEQUENCE</scope>
    <source>
        <tissue evidence="12">Whole Organism</tissue>
    </source>
</reference>
<dbReference type="Proteomes" id="UP001249851">
    <property type="component" value="Unassembled WGS sequence"/>
</dbReference>
<evidence type="ECO:0000313" key="12">
    <source>
        <dbReference type="EMBL" id="KAK2565368.1"/>
    </source>
</evidence>
<evidence type="ECO:0000256" key="6">
    <source>
        <dbReference type="ARBA" id="ARBA00023157"/>
    </source>
</evidence>
<evidence type="ECO:0000259" key="11">
    <source>
        <dbReference type="PROSITE" id="PS51670"/>
    </source>
</evidence>
<dbReference type="InterPro" id="IPR009003">
    <property type="entry name" value="Peptidase_S1_PA"/>
</dbReference>
<dbReference type="InterPro" id="IPR001254">
    <property type="entry name" value="Trypsin_dom"/>
</dbReference>
<dbReference type="InterPro" id="IPR003582">
    <property type="entry name" value="ShKT_dom"/>
</dbReference>
<dbReference type="Pfam" id="PF01549">
    <property type="entry name" value="ShK"/>
    <property type="match status" value="1"/>
</dbReference>
<organism evidence="12 13">
    <name type="scientific">Acropora cervicornis</name>
    <name type="common">Staghorn coral</name>
    <dbReference type="NCBI Taxonomy" id="6130"/>
    <lineage>
        <taxon>Eukaryota</taxon>
        <taxon>Metazoa</taxon>
        <taxon>Cnidaria</taxon>
        <taxon>Anthozoa</taxon>
        <taxon>Hexacorallia</taxon>
        <taxon>Scleractinia</taxon>
        <taxon>Astrocoeniina</taxon>
        <taxon>Acroporidae</taxon>
        <taxon>Acropora</taxon>
    </lineage>
</organism>
<evidence type="ECO:0000256" key="7">
    <source>
        <dbReference type="PROSITE-ProRule" id="PRU01005"/>
    </source>
</evidence>
<dbReference type="PROSITE" id="PS50240">
    <property type="entry name" value="TRYPSIN_DOM"/>
    <property type="match status" value="1"/>
</dbReference>
<evidence type="ECO:0000256" key="3">
    <source>
        <dbReference type="ARBA" id="ARBA00022670"/>
    </source>
</evidence>
<evidence type="ECO:0000256" key="4">
    <source>
        <dbReference type="ARBA" id="ARBA00022801"/>
    </source>
</evidence>
<dbReference type="PANTHER" id="PTHR24252">
    <property type="entry name" value="ACROSIN-RELATED"/>
    <property type="match status" value="1"/>
</dbReference>
<gene>
    <name evidence="12" type="ORF">P5673_011340</name>
</gene>
<evidence type="ECO:0000256" key="5">
    <source>
        <dbReference type="ARBA" id="ARBA00022825"/>
    </source>
</evidence>
<evidence type="ECO:0000256" key="9">
    <source>
        <dbReference type="SAM" id="MobiDB-lite"/>
    </source>
</evidence>
<comment type="similarity">
    <text evidence="1">Belongs to the peptidase S1 family.</text>
</comment>
<evidence type="ECO:0000259" key="10">
    <source>
        <dbReference type="PROSITE" id="PS50240"/>
    </source>
</evidence>
<sequence>MCYDKWPDCKNFADEDNCKNNLFVKYRCQKSCGLCGGPNTPSTQHPPRPPLPTDGPPKPPCANQLYSSFRAHHPATGTCGLRPESRIVGGTTAQPGDWPWQAMLKRPRGSSFCGGTLIAPQWVLTAAHCVTRKWPSDFRVRMGAHMKNGNDPEREQDFEIERIIKHESYNKKPYRNSYDIALLKLSTPAQLNKRVALACLPDTSVELPIDDLGKKCWITGWGTLQSGGTSPKVLMQAQVPLVSKDRCLKSYHKLHDSMLCAGYDEGGVDTCQGDSGGPLVCKYNGKWHVEGATSWGYKCASKGYFGVYAKVRYVLSWINEKMAKY</sequence>
<accession>A0AAD9V8M4</accession>
<feature type="compositionally biased region" description="Pro residues" evidence="9">
    <location>
        <begin position="44"/>
        <end position="59"/>
    </location>
</feature>
<dbReference type="GO" id="GO:0090729">
    <property type="term" value="F:toxin activity"/>
    <property type="evidence" value="ECO:0007669"/>
    <property type="project" value="UniProtKB-KW"/>
</dbReference>
<feature type="region of interest" description="Disordered" evidence="9">
    <location>
        <begin position="39"/>
        <end position="59"/>
    </location>
</feature>
<protein>
    <submittedName>
        <fullName evidence="12">CUB and peptidase domain-containing protein 1</fullName>
    </submittedName>
</protein>
<keyword evidence="5 8" id="KW-0720">Serine protease</keyword>
<evidence type="ECO:0000256" key="2">
    <source>
        <dbReference type="ARBA" id="ARBA00022656"/>
    </source>
</evidence>
<dbReference type="PRINTS" id="PR00722">
    <property type="entry name" value="CHYMOTRYPSIN"/>
</dbReference>
<keyword evidence="6" id="KW-1015">Disulfide bond</keyword>
<dbReference type="SMART" id="SM00020">
    <property type="entry name" value="Tryp_SPc"/>
    <property type="match status" value="1"/>
</dbReference>
<dbReference type="InterPro" id="IPR043504">
    <property type="entry name" value="Peptidase_S1_PA_chymotrypsin"/>
</dbReference>
<dbReference type="FunFam" id="2.40.10.10:FF:000077">
    <property type="entry name" value="Predicted protein"/>
    <property type="match status" value="1"/>
</dbReference>
<dbReference type="InterPro" id="IPR001314">
    <property type="entry name" value="Peptidase_S1A"/>
</dbReference>
<dbReference type="CDD" id="cd00190">
    <property type="entry name" value="Tryp_SPc"/>
    <property type="match status" value="1"/>
</dbReference>
<dbReference type="PANTHER" id="PTHR24252:SF7">
    <property type="entry name" value="HYALIN"/>
    <property type="match status" value="1"/>
</dbReference>
<dbReference type="Pfam" id="PF00089">
    <property type="entry name" value="Trypsin"/>
    <property type="match status" value="1"/>
</dbReference>
<feature type="domain" description="Peptidase S1" evidence="10">
    <location>
        <begin position="87"/>
        <end position="323"/>
    </location>
</feature>
<evidence type="ECO:0000256" key="1">
    <source>
        <dbReference type="ARBA" id="ARBA00007664"/>
    </source>
</evidence>
<reference evidence="12" key="1">
    <citation type="journal article" date="2023" name="G3 (Bethesda)">
        <title>Whole genome assembly and annotation of the endangered Caribbean coral Acropora cervicornis.</title>
        <authorList>
            <person name="Selwyn J.D."/>
            <person name="Vollmer S.V."/>
        </authorList>
    </citation>
    <scope>NUCLEOTIDE SEQUENCE</scope>
    <source>
        <strain evidence="12">K2</strain>
    </source>
</reference>
<dbReference type="PROSITE" id="PS00134">
    <property type="entry name" value="TRYPSIN_HIS"/>
    <property type="match status" value="1"/>
</dbReference>
<comment type="caution">
    <text evidence="7">Lacks conserved residue(s) required for the propagation of feature annotation.</text>
</comment>
<dbReference type="SMART" id="SM00254">
    <property type="entry name" value="ShKT"/>
    <property type="match status" value="1"/>
</dbReference>
<dbReference type="PROSITE" id="PS00135">
    <property type="entry name" value="TRYPSIN_SER"/>
    <property type="match status" value="1"/>
</dbReference>
<dbReference type="EMBL" id="JARQWQ010000020">
    <property type="protein sequence ID" value="KAK2565368.1"/>
    <property type="molecule type" value="Genomic_DNA"/>
</dbReference>
<feature type="domain" description="ShKT" evidence="11">
    <location>
        <begin position="2"/>
        <end position="35"/>
    </location>
</feature>
<keyword evidence="2" id="KW-0800">Toxin</keyword>
<dbReference type="AlphaFoldDB" id="A0AAD9V8M4"/>
<name>A0AAD9V8M4_ACRCE</name>
<keyword evidence="3 8" id="KW-0645">Protease</keyword>
<keyword evidence="4 8" id="KW-0378">Hydrolase</keyword>
<dbReference type="PROSITE" id="PS51670">
    <property type="entry name" value="SHKT"/>
    <property type="match status" value="1"/>
</dbReference>
<dbReference type="InterPro" id="IPR033116">
    <property type="entry name" value="TRYPSIN_SER"/>
</dbReference>
<proteinExistence type="inferred from homology"/>
<keyword evidence="13" id="KW-1185">Reference proteome</keyword>
<evidence type="ECO:0000256" key="8">
    <source>
        <dbReference type="RuleBase" id="RU363034"/>
    </source>
</evidence>
<dbReference type="Gene3D" id="2.40.10.10">
    <property type="entry name" value="Trypsin-like serine proteases"/>
    <property type="match status" value="1"/>
</dbReference>
<dbReference type="GO" id="GO:0006508">
    <property type="term" value="P:proteolysis"/>
    <property type="evidence" value="ECO:0007669"/>
    <property type="project" value="UniProtKB-KW"/>
</dbReference>